<comment type="caution">
    <text evidence="1">The sequence shown here is derived from an EMBL/GenBank/DDBJ whole genome shotgun (WGS) entry which is preliminary data.</text>
</comment>
<keyword evidence="2" id="KW-1185">Reference proteome</keyword>
<organism evidence="1 2">
    <name type="scientific">Eumeta variegata</name>
    <name type="common">Bagworm moth</name>
    <name type="synonym">Eumeta japonica</name>
    <dbReference type="NCBI Taxonomy" id="151549"/>
    <lineage>
        <taxon>Eukaryota</taxon>
        <taxon>Metazoa</taxon>
        <taxon>Ecdysozoa</taxon>
        <taxon>Arthropoda</taxon>
        <taxon>Hexapoda</taxon>
        <taxon>Insecta</taxon>
        <taxon>Pterygota</taxon>
        <taxon>Neoptera</taxon>
        <taxon>Endopterygota</taxon>
        <taxon>Lepidoptera</taxon>
        <taxon>Glossata</taxon>
        <taxon>Ditrysia</taxon>
        <taxon>Tineoidea</taxon>
        <taxon>Psychidae</taxon>
        <taxon>Oiketicinae</taxon>
        <taxon>Eumeta</taxon>
    </lineage>
</organism>
<dbReference type="Proteomes" id="UP000299102">
    <property type="component" value="Unassembled WGS sequence"/>
</dbReference>
<evidence type="ECO:0000313" key="1">
    <source>
        <dbReference type="EMBL" id="GBP27508.1"/>
    </source>
</evidence>
<dbReference type="OrthoDB" id="6626714at2759"/>
<gene>
    <name evidence="1" type="ORF">EVAR_14329_1</name>
</gene>
<reference evidence="1 2" key="1">
    <citation type="journal article" date="2019" name="Commun. Biol.">
        <title>The bagworm genome reveals a unique fibroin gene that provides high tensile strength.</title>
        <authorList>
            <person name="Kono N."/>
            <person name="Nakamura H."/>
            <person name="Ohtoshi R."/>
            <person name="Tomita M."/>
            <person name="Numata K."/>
            <person name="Arakawa K."/>
        </authorList>
    </citation>
    <scope>NUCLEOTIDE SEQUENCE [LARGE SCALE GENOMIC DNA]</scope>
</reference>
<accession>A0A4C1UM49</accession>
<sequence>MTVHWNVKLVPDLDMISSKEERLPNLIYFGENEQLLAVSKLESSSRQDQAKAGSNALYDWNLAYKIKIMCRDTTTSNTGRLKRACVLLGKKN</sequence>
<dbReference type="EMBL" id="BGZK01000194">
    <property type="protein sequence ID" value="GBP27508.1"/>
    <property type="molecule type" value="Genomic_DNA"/>
</dbReference>
<protein>
    <submittedName>
        <fullName evidence="1">Uncharacterized protein</fullName>
    </submittedName>
</protein>
<name>A0A4C1UM49_EUMVA</name>
<dbReference type="AlphaFoldDB" id="A0A4C1UM49"/>
<proteinExistence type="predicted"/>
<evidence type="ECO:0000313" key="2">
    <source>
        <dbReference type="Proteomes" id="UP000299102"/>
    </source>
</evidence>